<gene>
    <name evidence="4" type="ORF">PoB_007220200</name>
</gene>
<dbReference type="PROSITE" id="PS50041">
    <property type="entry name" value="C_TYPE_LECTIN_2"/>
    <property type="match status" value="1"/>
</dbReference>
<protein>
    <submittedName>
        <fullName evidence="4">C-type lectin-related protein 4</fullName>
    </submittedName>
</protein>
<comment type="caution">
    <text evidence="4">The sequence shown here is derived from an EMBL/GenBank/DDBJ whole genome shotgun (WGS) entry which is preliminary data.</text>
</comment>
<dbReference type="InterPro" id="IPR016186">
    <property type="entry name" value="C-type_lectin-like/link_sf"/>
</dbReference>
<dbReference type="InterPro" id="IPR018378">
    <property type="entry name" value="C-type_lectin_CS"/>
</dbReference>
<feature type="signal peptide" evidence="2">
    <location>
        <begin position="1"/>
        <end position="21"/>
    </location>
</feature>
<dbReference type="InterPro" id="IPR001304">
    <property type="entry name" value="C-type_lectin-like"/>
</dbReference>
<evidence type="ECO:0000313" key="5">
    <source>
        <dbReference type="Proteomes" id="UP000735302"/>
    </source>
</evidence>
<keyword evidence="5" id="KW-1185">Reference proteome</keyword>
<dbReference type="AlphaFoldDB" id="A0AAV4DNP2"/>
<dbReference type="PANTHER" id="PTHR22801">
    <property type="entry name" value="LITHOSTATHINE"/>
    <property type="match status" value="1"/>
</dbReference>
<proteinExistence type="predicted"/>
<reference evidence="4 5" key="1">
    <citation type="journal article" date="2021" name="Elife">
        <title>Chloroplast acquisition without the gene transfer in kleptoplastic sea slugs, Plakobranchus ocellatus.</title>
        <authorList>
            <person name="Maeda T."/>
            <person name="Takahashi S."/>
            <person name="Yoshida T."/>
            <person name="Shimamura S."/>
            <person name="Takaki Y."/>
            <person name="Nagai Y."/>
            <person name="Toyoda A."/>
            <person name="Suzuki Y."/>
            <person name="Arimoto A."/>
            <person name="Ishii H."/>
            <person name="Satoh N."/>
            <person name="Nishiyama T."/>
            <person name="Hasebe M."/>
            <person name="Maruyama T."/>
            <person name="Minagawa J."/>
            <person name="Obokata J."/>
            <person name="Shigenobu S."/>
        </authorList>
    </citation>
    <scope>NUCLEOTIDE SEQUENCE [LARGE SCALE GENOMIC DNA]</scope>
</reference>
<dbReference type="PANTHER" id="PTHR22801:SF63">
    <property type="entry name" value="C-TYPE LECTIN DOMAIN-CONTAINING PROTEIN"/>
    <property type="match status" value="1"/>
</dbReference>
<evidence type="ECO:0000259" key="3">
    <source>
        <dbReference type="PROSITE" id="PS50041"/>
    </source>
</evidence>
<keyword evidence="2" id="KW-0732">Signal</keyword>
<evidence type="ECO:0000256" key="1">
    <source>
        <dbReference type="ARBA" id="ARBA00023157"/>
    </source>
</evidence>
<dbReference type="SMART" id="SM00034">
    <property type="entry name" value="CLECT"/>
    <property type="match status" value="1"/>
</dbReference>
<keyword evidence="1" id="KW-1015">Disulfide bond</keyword>
<dbReference type="InterPro" id="IPR016187">
    <property type="entry name" value="CTDL_fold"/>
</dbReference>
<name>A0AAV4DNP2_9GAST</name>
<dbReference type="Pfam" id="PF00059">
    <property type="entry name" value="Lectin_C"/>
    <property type="match status" value="1"/>
</dbReference>
<feature type="chain" id="PRO_5043685721" evidence="2">
    <location>
        <begin position="22"/>
        <end position="263"/>
    </location>
</feature>
<sequence length="263" mass="28663">MRQFGLILLVAFKLASDHSHGSTASVAVDSNYKFSKLPSSSVSSIAFGLSEPGWNGVSSTASCAIETTTKCLRSRGFIYNQLSRQCIPVLWLHEGSGGTAVGVGELHSLPGEFYVNDKIIGACGDGFEAVEYGSERRFCCLVELTSSVTYDDATQQCNNLGGYLATVKTVEKLQMVINIAQGKSFWVGMDDLAQEGMHRWQENGELLTADVQAAVFKTNEPNNDYGVEDCIQYRGSHFNLNDIHCWATMRALCESQPLSADIC</sequence>
<evidence type="ECO:0000313" key="4">
    <source>
        <dbReference type="EMBL" id="GFO45697.1"/>
    </source>
</evidence>
<dbReference type="CDD" id="cd00037">
    <property type="entry name" value="CLECT"/>
    <property type="match status" value="1"/>
</dbReference>
<dbReference type="PROSITE" id="PS00615">
    <property type="entry name" value="C_TYPE_LECTIN_1"/>
    <property type="match status" value="1"/>
</dbReference>
<organism evidence="4 5">
    <name type="scientific">Plakobranchus ocellatus</name>
    <dbReference type="NCBI Taxonomy" id="259542"/>
    <lineage>
        <taxon>Eukaryota</taxon>
        <taxon>Metazoa</taxon>
        <taxon>Spiralia</taxon>
        <taxon>Lophotrochozoa</taxon>
        <taxon>Mollusca</taxon>
        <taxon>Gastropoda</taxon>
        <taxon>Heterobranchia</taxon>
        <taxon>Euthyneura</taxon>
        <taxon>Panpulmonata</taxon>
        <taxon>Sacoglossa</taxon>
        <taxon>Placobranchoidea</taxon>
        <taxon>Plakobranchidae</taxon>
        <taxon>Plakobranchus</taxon>
    </lineage>
</organism>
<accession>A0AAV4DNP2</accession>
<dbReference type="Proteomes" id="UP000735302">
    <property type="component" value="Unassembled WGS sequence"/>
</dbReference>
<dbReference type="EMBL" id="BLXT01008064">
    <property type="protein sequence ID" value="GFO45697.1"/>
    <property type="molecule type" value="Genomic_DNA"/>
</dbReference>
<dbReference type="InterPro" id="IPR050801">
    <property type="entry name" value="Ca-Dep_Lectins_ImmuneDev"/>
</dbReference>
<dbReference type="Gene3D" id="3.10.100.10">
    <property type="entry name" value="Mannose-Binding Protein A, subunit A"/>
    <property type="match status" value="1"/>
</dbReference>
<dbReference type="SUPFAM" id="SSF56436">
    <property type="entry name" value="C-type lectin-like"/>
    <property type="match status" value="1"/>
</dbReference>
<evidence type="ECO:0000256" key="2">
    <source>
        <dbReference type="SAM" id="SignalP"/>
    </source>
</evidence>
<feature type="domain" description="C-type lectin" evidence="3">
    <location>
        <begin position="140"/>
        <end position="254"/>
    </location>
</feature>